<keyword evidence="2" id="KW-1185">Reference proteome</keyword>
<sequence length="110" mass="12400">MNVELGSLVEYGSHSLPQYSAMAPYLIAGCDRERVIAGRTRFLHKNTASDPNLRTRSCLADLHRVRSPSCLKLALAAPRRTAAEHKIIHYIFTETPTLFLIAHVKSRERD</sequence>
<name>A0ABP7SL59_9SPHN</name>
<organism evidence="1 2">
    <name type="scientific">Sphingomonas swuensis</name>
    <dbReference type="NCBI Taxonomy" id="977800"/>
    <lineage>
        <taxon>Bacteria</taxon>
        <taxon>Pseudomonadati</taxon>
        <taxon>Pseudomonadota</taxon>
        <taxon>Alphaproteobacteria</taxon>
        <taxon>Sphingomonadales</taxon>
        <taxon>Sphingomonadaceae</taxon>
        <taxon>Sphingomonas</taxon>
    </lineage>
</organism>
<reference evidence="2" key="1">
    <citation type="journal article" date="2019" name="Int. J. Syst. Evol. Microbiol.">
        <title>The Global Catalogue of Microorganisms (GCM) 10K type strain sequencing project: providing services to taxonomists for standard genome sequencing and annotation.</title>
        <authorList>
            <consortium name="The Broad Institute Genomics Platform"/>
            <consortium name="The Broad Institute Genome Sequencing Center for Infectious Disease"/>
            <person name="Wu L."/>
            <person name="Ma J."/>
        </authorList>
    </citation>
    <scope>NUCLEOTIDE SEQUENCE [LARGE SCALE GENOMIC DNA]</scope>
    <source>
        <strain evidence="2">JCM 17563</strain>
    </source>
</reference>
<evidence type="ECO:0000313" key="2">
    <source>
        <dbReference type="Proteomes" id="UP001500235"/>
    </source>
</evidence>
<evidence type="ECO:0000313" key="1">
    <source>
        <dbReference type="EMBL" id="GAA4013266.1"/>
    </source>
</evidence>
<dbReference type="EMBL" id="BAABBQ010000001">
    <property type="protein sequence ID" value="GAA4013266.1"/>
    <property type="molecule type" value="Genomic_DNA"/>
</dbReference>
<protein>
    <submittedName>
        <fullName evidence="1">Uncharacterized protein</fullName>
    </submittedName>
</protein>
<comment type="caution">
    <text evidence="1">The sequence shown here is derived from an EMBL/GenBank/DDBJ whole genome shotgun (WGS) entry which is preliminary data.</text>
</comment>
<dbReference type="Proteomes" id="UP001500235">
    <property type="component" value="Unassembled WGS sequence"/>
</dbReference>
<gene>
    <name evidence="1" type="ORF">GCM10022280_09340</name>
</gene>
<proteinExistence type="predicted"/>
<accession>A0ABP7SL59</accession>